<organism evidence="3 4">
    <name type="scientific">Phytohabitans suffuscus</name>
    <dbReference type="NCBI Taxonomy" id="624315"/>
    <lineage>
        <taxon>Bacteria</taxon>
        <taxon>Bacillati</taxon>
        <taxon>Actinomycetota</taxon>
        <taxon>Actinomycetes</taxon>
        <taxon>Micromonosporales</taxon>
        <taxon>Micromonosporaceae</taxon>
    </lineage>
</organism>
<evidence type="ECO:0000259" key="2">
    <source>
        <dbReference type="Pfam" id="PF11350"/>
    </source>
</evidence>
<dbReference type="AlphaFoldDB" id="A0A6F8YKS3"/>
<dbReference type="KEGG" id="psuu:Psuf_039790"/>
<dbReference type="Proteomes" id="UP000503011">
    <property type="component" value="Chromosome"/>
</dbReference>
<evidence type="ECO:0000256" key="1">
    <source>
        <dbReference type="SAM" id="MobiDB-lite"/>
    </source>
</evidence>
<feature type="domain" description="DUF3152" evidence="2">
    <location>
        <begin position="75"/>
        <end position="252"/>
    </location>
</feature>
<evidence type="ECO:0000313" key="4">
    <source>
        <dbReference type="Proteomes" id="UP000503011"/>
    </source>
</evidence>
<dbReference type="RefSeq" id="WP_173158401.1">
    <property type="nucleotide sequence ID" value="NZ_AP022871.1"/>
</dbReference>
<keyword evidence="3" id="KW-0449">Lipoprotein</keyword>
<dbReference type="Pfam" id="PF11350">
    <property type="entry name" value="DUF3152"/>
    <property type="match status" value="1"/>
</dbReference>
<proteinExistence type="predicted"/>
<feature type="compositionally biased region" description="Polar residues" evidence="1">
    <location>
        <begin position="82"/>
        <end position="93"/>
    </location>
</feature>
<name>A0A6F8YKS3_9ACTN</name>
<reference evidence="3 4" key="1">
    <citation type="submission" date="2020-03" db="EMBL/GenBank/DDBJ databases">
        <title>Whole genome shotgun sequence of Phytohabitans suffuscus NBRC 105367.</title>
        <authorList>
            <person name="Komaki H."/>
            <person name="Tamura T."/>
        </authorList>
    </citation>
    <scope>NUCLEOTIDE SEQUENCE [LARGE SCALE GENOMIC DNA]</scope>
    <source>
        <strain evidence="3 4">NBRC 105367</strain>
    </source>
</reference>
<feature type="region of interest" description="Disordered" evidence="1">
    <location>
        <begin position="32"/>
        <end position="97"/>
    </location>
</feature>
<sequence>MSRALGVVAGAAVLAGLALVGFGVVPVGFSQSAPAPSPAPETLAASLPPSPSASPPATPSPPASPRPAPPVLRHSGPVPTKGTGSFESATTNGPVRGRSGKLLRYRVAVEQGSGEEVEEFAAAVDGALGHARSWTAGGLRLQRVARGVPFDFTVYLATRETAGRRCGAGGVNITVRGRPYTSCRIGGGVIINLDRWRLSVDHFVAAKVPLSVYRDYVVNHEVGHQLGHRHELCPGRGRPAPVMMQQTLDLKGCEANPWPFVNGRRYAGPLK</sequence>
<feature type="compositionally biased region" description="Low complexity" evidence="1">
    <location>
        <begin position="32"/>
        <end position="47"/>
    </location>
</feature>
<dbReference type="InterPro" id="IPR022603">
    <property type="entry name" value="DUF3152"/>
</dbReference>
<protein>
    <submittedName>
        <fullName evidence="3">Lipoprotein</fullName>
    </submittedName>
</protein>
<feature type="compositionally biased region" description="Pro residues" evidence="1">
    <location>
        <begin position="48"/>
        <end position="70"/>
    </location>
</feature>
<dbReference type="EMBL" id="AP022871">
    <property type="protein sequence ID" value="BCB86666.1"/>
    <property type="molecule type" value="Genomic_DNA"/>
</dbReference>
<reference evidence="3 4" key="2">
    <citation type="submission" date="2020-03" db="EMBL/GenBank/DDBJ databases">
        <authorList>
            <person name="Ichikawa N."/>
            <person name="Kimura A."/>
            <person name="Kitahashi Y."/>
            <person name="Uohara A."/>
        </authorList>
    </citation>
    <scope>NUCLEOTIDE SEQUENCE [LARGE SCALE GENOMIC DNA]</scope>
    <source>
        <strain evidence="3 4">NBRC 105367</strain>
    </source>
</reference>
<keyword evidence="4" id="KW-1185">Reference proteome</keyword>
<dbReference type="SUPFAM" id="SSF55486">
    <property type="entry name" value="Metalloproteases ('zincins'), catalytic domain"/>
    <property type="match status" value="1"/>
</dbReference>
<evidence type="ECO:0000313" key="3">
    <source>
        <dbReference type="EMBL" id="BCB86666.1"/>
    </source>
</evidence>
<gene>
    <name evidence="3" type="ORF">Psuf_039790</name>
</gene>
<accession>A0A6F8YKS3</accession>